<dbReference type="InterPro" id="IPR012923">
    <property type="entry name" value="Csm3"/>
</dbReference>
<dbReference type="GO" id="GO:0043111">
    <property type="term" value="P:replication fork arrest"/>
    <property type="evidence" value="ECO:0007669"/>
    <property type="project" value="TreeGrafter"/>
</dbReference>
<dbReference type="GO" id="GO:0031298">
    <property type="term" value="C:replication fork protection complex"/>
    <property type="evidence" value="ECO:0007669"/>
    <property type="project" value="TreeGrafter"/>
</dbReference>
<feature type="compositionally biased region" description="Polar residues" evidence="7">
    <location>
        <begin position="214"/>
        <end position="229"/>
    </location>
</feature>
<dbReference type="AlphaFoldDB" id="A0A6P8L5V2"/>
<proteinExistence type="inferred from homology"/>
<evidence type="ECO:0000256" key="2">
    <source>
        <dbReference type="ARBA" id="ARBA00006075"/>
    </source>
</evidence>
<keyword evidence="5 6" id="KW-0131">Cell cycle</keyword>
<feature type="region of interest" description="Disordered" evidence="7">
    <location>
        <begin position="203"/>
        <end position="229"/>
    </location>
</feature>
<dbReference type="GO" id="GO:0003677">
    <property type="term" value="F:DNA binding"/>
    <property type="evidence" value="ECO:0007669"/>
    <property type="project" value="TreeGrafter"/>
</dbReference>
<dbReference type="GO" id="GO:0000076">
    <property type="term" value="P:DNA replication checkpoint signaling"/>
    <property type="evidence" value="ECO:0007669"/>
    <property type="project" value="UniProtKB-UniRule"/>
</dbReference>
<comment type="subcellular location">
    <subcellularLocation>
        <location evidence="1 6">Nucleus</location>
    </subcellularLocation>
</comment>
<evidence type="ECO:0000313" key="9">
    <source>
        <dbReference type="Proteomes" id="UP000515162"/>
    </source>
</evidence>
<dbReference type="GO" id="GO:0006974">
    <property type="term" value="P:DNA damage response"/>
    <property type="evidence" value="ECO:0007669"/>
    <property type="project" value="UniProtKB-KW"/>
</dbReference>
<evidence type="ECO:0000313" key="10">
    <source>
        <dbReference type="RefSeq" id="XP_033173327.1"/>
    </source>
</evidence>
<accession>A0A6P8L5V2</accession>
<sequence>MQASPANVFATISMASLFGDDGVDDLFNDNIPTDPDQLPSDGEGEKLFADDEDNGEEPGRQDGQIVEPKKRAVRNPRPRLTVETLRGPRGIQTIEDYFKDIKFKGKGYEKTDLDEVLRRLQHWGHRMYPTYTFDDVLNNIERLGKKKPLQVHMARYRLGQLEQMRAHEAEALEEAQDEQQEGAGEEPFDEFDALLGEQIAMSRLAPRSPHQRKTPTASSNSTLVTPSFSRGNAVMSTPYSGVNATFDGTGAPVAPAFDRNGAPLASMDISDYGQPLPPSQPPTPAAKKLSNEQMARIAENRRLAQERLKAKQQQENASKS</sequence>
<comment type="function">
    <text evidence="6">Plays an important role in the control of DNA replication and the maintenance of replication fork stability.</text>
</comment>
<dbReference type="InterPro" id="IPR040038">
    <property type="entry name" value="TIPIN/Csm3/Swi3"/>
</dbReference>
<keyword evidence="3 6" id="KW-0227">DNA damage</keyword>
<evidence type="ECO:0000256" key="6">
    <source>
        <dbReference type="RuleBase" id="RU366049"/>
    </source>
</evidence>
<dbReference type="GeneID" id="117150519"/>
<gene>
    <name evidence="10" type="primary">LOC117150519</name>
</gene>
<evidence type="ECO:0000256" key="4">
    <source>
        <dbReference type="ARBA" id="ARBA00023242"/>
    </source>
</evidence>
<keyword evidence="9" id="KW-1185">Reference proteome</keyword>
<evidence type="ECO:0000256" key="5">
    <source>
        <dbReference type="ARBA" id="ARBA00023306"/>
    </source>
</evidence>
<dbReference type="GO" id="GO:0031297">
    <property type="term" value="P:replication fork processing"/>
    <property type="evidence" value="ECO:0007669"/>
    <property type="project" value="UniProtKB-UniRule"/>
</dbReference>
<dbReference type="RefSeq" id="XP_033173327.1">
    <property type="nucleotide sequence ID" value="XM_033317436.1"/>
</dbReference>
<evidence type="ECO:0000256" key="3">
    <source>
        <dbReference type="ARBA" id="ARBA00022763"/>
    </source>
</evidence>
<feature type="compositionally biased region" description="Pro residues" evidence="7">
    <location>
        <begin position="275"/>
        <end position="284"/>
    </location>
</feature>
<evidence type="ECO:0000259" key="8">
    <source>
        <dbReference type="Pfam" id="PF07962"/>
    </source>
</evidence>
<reference evidence="10" key="1">
    <citation type="submission" date="2025-08" db="UniProtKB">
        <authorList>
            <consortium name="RefSeq"/>
        </authorList>
    </citation>
    <scope>IDENTIFICATION</scope>
    <source>
        <strain evidence="10">Mau12</strain>
        <tissue evidence="10">Whole Body</tissue>
    </source>
</reference>
<feature type="region of interest" description="Disordered" evidence="7">
    <location>
        <begin position="257"/>
        <end position="292"/>
    </location>
</feature>
<keyword evidence="4 6" id="KW-0539">Nucleus</keyword>
<dbReference type="PANTHER" id="PTHR13220:SF11">
    <property type="entry name" value="TIMELESS-INTERACTING PROTEIN"/>
    <property type="match status" value="1"/>
</dbReference>
<comment type="similarity">
    <text evidence="2 6">Belongs to the CSM3 family.</text>
</comment>
<evidence type="ECO:0000256" key="7">
    <source>
        <dbReference type="SAM" id="MobiDB-lite"/>
    </source>
</evidence>
<name>A0A6P8L5V2_DROMA</name>
<organism evidence="9 10">
    <name type="scientific">Drosophila mauritiana</name>
    <name type="common">Fruit fly</name>
    <dbReference type="NCBI Taxonomy" id="7226"/>
    <lineage>
        <taxon>Eukaryota</taxon>
        <taxon>Metazoa</taxon>
        <taxon>Ecdysozoa</taxon>
        <taxon>Arthropoda</taxon>
        <taxon>Hexapoda</taxon>
        <taxon>Insecta</taxon>
        <taxon>Pterygota</taxon>
        <taxon>Neoptera</taxon>
        <taxon>Endopterygota</taxon>
        <taxon>Diptera</taxon>
        <taxon>Brachycera</taxon>
        <taxon>Muscomorpha</taxon>
        <taxon>Ephydroidea</taxon>
        <taxon>Drosophilidae</taxon>
        <taxon>Drosophila</taxon>
        <taxon>Sophophora</taxon>
    </lineage>
</organism>
<protein>
    <recommendedName>
        <fullName evidence="6">TIMELESS-interacting protein</fullName>
    </recommendedName>
</protein>
<evidence type="ECO:0000256" key="1">
    <source>
        <dbReference type="ARBA" id="ARBA00004123"/>
    </source>
</evidence>
<feature type="region of interest" description="Disordered" evidence="7">
    <location>
        <begin position="23"/>
        <end position="67"/>
    </location>
</feature>
<feature type="domain" description="Chromosome segregation in meiosis protein 3" evidence="8">
    <location>
        <begin position="80"/>
        <end position="159"/>
    </location>
</feature>
<dbReference type="Proteomes" id="UP000515162">
    <property type="component" value="Chromosome 2L"/>
</dbReference>
<dbReference type="Pfam" id="PF07962">
    <property type="entry name" value="Swi3"/>
    <property type="match status" value="1"/>
</dbReference>
<dbReference type="PANTHER" id="PTHR13220">
    <property type="entry name" value="TIMELESS INTERACTING-RELATED"/>
    <property type="match status" value="1"/>
</dbReference>